<evidence type="ECO:0000256" key="1">
    <source>
        <dbReference type="SAM" id="MobiDB-lite"/>
    </source>
</evidence>
<organism evidence="3 4">
    <name type="scientific">Micromonas commoda (strain RCC299 / NOUM17 / CCMP2709)</name>
    <name type="common">Picoplanktonic green alga</name>
    <dbReference type="NCBI Taxonomy" id="296587"/>
    <lineage>
        <taxon>Eukaryota</taxon>
        <taxon>Viridiplantae</taxon>
        <taxon>Chlorophyta</taxon>
        <taxon>Mamiellophyceae</taxon>
        <taxon>Mamiellales</taxon>
        <taxon>Mamiellaceae</taxon>
        <taxon>Micromonas</taxon>
    </lineage>
</organism>
<dbReference type="Proteomes" id="UP000002009">
    <property type="component" value="Chromosome 3"/>
</dbReference>
<keyword evidence="4" id="KW-1185">Reference proteome</keyword>
<dbReference type="OrthoDB" id="10653554at2759"/>
<evidence type="ECO:0000256" key="2">
    <source>
        <dbReference type="SAM" id="Phobius"/>
    </source>
</evidence>
<feature type="compositionally biased region" description="Polar residues" evidence="1">
    <location>
        <begin position="58"/>
        <end position="67"/>
    </location>
</feature>
<evidence type="ECO:0000313" key="3">
    <source>
        <dbReference type="EMBL" id="ACO61947.1"/>
    </source>
</evidence>
<gene>
    <name evidence="3" type="ORF">MICPUN_57313</name>
</gene>
<feature type="compositionally biased region" description="Basic and acidic residues" evidence="1">
    <location>
        <begin position="162"/>
        <end position="179"/>
    </location>
</feature>
<dbReference type="KEGG" id="mis:MICPUN_57313"/>
<keyword evidence="2" id="KW-1133">Transmembrane helix</keyword>
<dbReference type="AlphaFoldDB" id="C1E2P0"/>
<reference evidence="3 4" key="1">
    <citation type="journal article" date="2009" name="Science">
        <title>Green evolution and dynamic adaptations revealed by genomes of the marine picoeukaryotes Micromonas.</title>
        <authorList>
            <person name="Worden A.Z."/>
            <person name="Lee J.H."/>
            <person name="Mock T."/>
            <person name="Rouze P."/>
            <person name="Simmons M.P."/>
            <person name="Aerts A.L."/>
            <person name="Allen A.E."/>
            <person name="Cuvelier M.L."/>
            <person name="Derelle E."/>
            <person name="Everett M.V."/>
            <person name="Foulon E."/>
            <person name="Grimwood J."/>
            <person name="Gundlach H."/>
            <person name="Henrissat B."/>
            <person name="Napoli C."/>
            <person name="McDonald S.M."/>
            <person name="Parker M.S."/>
            <person name="Rombauts S."/>
            <person name="Salamov A."/>
            <person name="Von Dassow P."/>
            <person name="Badger J.H."/>
            <person name="Coutinho P.M."/>
            <person name="Demir E."/>
            <person name="Dubchak I."/>
            <person name="Gentemann C."/>
            <person name="Eikrem W."/>
            <person name="Gready J.E."/>
            <person name="John U."/>
            <person name="Lanier W."/>
            <person name="Lindquist E.A."/>
            <person name="Lucas S."/>
            <person name="Mayer K.F."/>
            <person name="Moreau H."/>
            <person name="Not F."/>
            <person name="Otillar R."/>
            <person name="Panaud O."/>
            <person name="Pangilinan J."/>
            <person name="Paulsen I."/>
            <person name="Piegu B."/>
            <person name="Poliakov A."/>
            <person name="Robbens S."/>
            <person name="Schmutz J."/>
            <person name="Toulza E."/>
            <person name="Wyss T."/>
            <person name="Zelensky A."/>
            <person name="Zhou K."/>
            <person name="Armbrust E.V."/>
            <person name="Bhattacharya D."/>
            <person name="Goodenough U.W."/>
            <person name="Van de Peer Y."/>
            <person name="Grigoriev I.V."/>
        </authorList>
    </citation>
    <scope>NUCLEOTIDE SEQUENCE [LARGE SCALE GENOMIC DNA]</scope>
    <source>
        <strain evidence="4">RCC299 / NOUM17</strain>
    </source>
</reference>
<dbReference type="InParanoid" id="C1E2P0"/>
<feature type="transmembrane region" description="Helical" evidence="2">
    <location>
        <begin position="126"/>
        <end position="144"/>
    </location>
</feature>
<evidence type="ECO:0008006" key="5">
    <source>
        <dbReference type="Google" id="ProtNLM"/>
    </source>
</evidence>
<dbReference type="EMBL" id="CP001324">
    <property type="protein sequence ID" value="ACO61947.1"/>
    <property type="molecule type" value="Genomic_DNA"/>
</dbReference>
<keyword evidence="2" id="KW-0812">Transmembrane</keyword>
<proteinExistence type="predicted"/>
<feature type="region of interest" description="Disordered" evidence="1">
    <location>
        <begin position="1"/>
        <end position="67"/>
    </location>
</feature>
<feature type="region of interest" description="Disordered" evidence="1">
    <location>
        <begin position="220"/>
        <end position="242"/>
    </location>
</feature>
<evidence type="ECO:0000313" key="4">
    <source>
        <dbReference type="Proteomes" id="UP000002009"/>
    </source>
</evidence>
<feature type="region of interest" description="Disordered" evidence="1">
    <location>
        <begin position="149"/>
        <end position="184"/>
    </location>
</feature>
<name>C1E2P0_MICCC</name>
<sequence>MERRRPLMTSSDRGSDSDHGSASPLARGGQLNGNHRRHLSSGGSSDDSSTDHDRDQPRNTSGLPVSFASNLNDAITGGGMVRVDSAKHIHEAMATIPGLHKRGKSLELPMTKRLAFRKCRSLTKRLPALLCMGLVVFLLCSAVFKPRGGNGAAETDQLNFGRPDDSTKIPRADPRGGERGRRRAMPLKLASSIGNELVHELDDLGRPMLRGAGHAVSSGLSAIGHIGGHRRHRPRGDDVDDR</sequence>
<protein>
    <recommendedName>
        <fullName evidence="5">Transmembrane protein</fullName>
    </recommendedName>
</protein>
<keyword evidence="2" id="KW-0472">Membrane</keyword>
<dbReference type="RefSeq" id="XP_002500689.1">
    <property type="nucleotide sequence ID" value="XM_002500643.1"/>
</dbReference>
<accession>C1E2P0</accession>
<dbReference type="GeneID" id="8242310"/>